<dbReference type="InterPro" id="IPR013482">
    <property type="entry name" value="Molybde_CF_guanTrfase"/>
</dbReference>
<dbReference type="HAMAP" id="MF_00316">
    <property type="entry name" value="MobA"/>
    <property type="match status" value="1"/>
</dbReference>
<keyword evidence="3" id="KW-0479">Metal-binding</keyword>
<evidence type="ECO:0000259" key="9">
    <source>
        <dbReference type="Pfam" id="PF12804"/>
    </source>
</evidence>
<feature type="region of interest" description="Disordered" evidence="8">
    <location>
        <begin position="1"/>
        <end position="38"/>
    </location>
</feature>
<keyword evidence="6" id="KW-0342">GTP-binding</keyword>
<dbReference type="PANTHER" id="PTHR19136:SF81">
    <property type="entry name" value="MOLYBDENUM COFACTOR GUANYLYLTRANSFERASE"/>
    <property type="match status" value="1"/>
</dbReference>
<dbReference type="Gene3D" id="3.90.550.10">
    <property type="entry name" value="Spore Coat Polysaccharide Biosynthesis Protein SpsA, Chain A"/>
    <property type="match status" value="1"/>
</dbReference>
<evidence type="ECO:0000256" key="6">
    <source>
        <dbReference type="ARBA" id="ARBA00023134"/>
    </source>
</evidence>
<dbReference type="Pfam" id="PF12804">
    <property type="entry name" value="NTP_transf_3"/>
    <property type="match status" value="1"/>
</dbReference>
<evidence type="ECO:0000256" key="4">
    <source>
        <dbReference type="ARBA" id="ARBA00022741"/>
    </source>
</evidence>
<evidence type="ECO:0000313" key="10">
    <source>
        <dbReference type="EMBL" id="MBM3318490.1"/>
    </source>
</evidence>
<feature type="compositionally biased region" description="Gly residues" evidence="8">
    <location>
        <begin position="10"/>
        <end position="31"/>
    </location>
</feature>
<keyword evidence="1" id="KW-0963">Cytoplasm</keyword>
<keyword evidence="5" id="KW-0460">Magnesium</keyword>
<dbReference type="GO" id="GO:1902758">
    <property type="term" value="P:bis(molybdopterin guanine dinucleotide)molybdenum biosynthetic process"/>
    <property type="evidence" value="ECO:0007669"/>
    <property type="project" value="TreeGrafter"/>
</dbReference>
<keyword evidence="7" id="KW-0501">Molybdenum cofactor biosynthesis</keyword>
<feature type="non-terminal residue" evidence="10">
    <location>
        <position position="319"/>
    </location>
</feature>
<dbReference type="GO" id="GO:0046872">
    <property type="term" value="F:metal ion binding"/>
    <property type="evidence" value="ECO:0007669"/>
    <property type="project" value="UniProtKB-KW"/>
</dbReference>
<dbReference type="GO" id="GO:0016779">
    <property type="term" value="F:nucleotidyltransferase activity"/>
    <property type="evidence" value="ECO:0007669"/>
    <property type="project" value="UniProtKB-KW"/>
</dbReference>
<evidence type="ECO:0000256" key="2">
    <source>
        <dbReference type="ARBA" id="ARBA00022679"/>
    </source>
</evidence>
<feature type="region of interest" description="Disordered" evidence="8">
    <location>
        <begin position="237"/>
        <end position="290"/>
    </location>
</feature>
<comment type="caution">
    <text evidence="10">The sequence shown here is derived from an EMBL/GenBank/DDBJ whole genome shotgun (WGS) entry which is preliminary data.</text>
</comment>
<evidence type="ECO:0000256" key="8">
    <source>
        <dbReference type="SAM" id="MobiDB-lite"/>
    </source>
</evidence>
<dbReference type="CDD" id="cd02503">
    <property type="entry name" value="MobA"/>
    <property type="match status" value="1"/>
</dbReference>
<accession>A0A937XAZ6</accession>
<name>A0A937XAZ6_UNCEI</name>
<reference evidence="10" key="1">
    <citation type="submission" date="2019-03" db="EMBL/GenBank/DDBJ databases">
        <title>Lake Tanganyika Metagenome-Assembled Genomes (MAGs).</title>
        <authorList>
            <person name="Tran P."/>
        </authorList>
    </citation>
    <scope>NUCLEOTIDE SEQUENCE</scope>
    <source>
        <strain evidence="10">M_DeepCast_400m_m2_100</strain>
    </source>
</reference>
<feature type="compositionally biased region" description="Basic and acidic residues" evidence="8">
    <location>
        <begin position="259"/>
        <end position="270"/>
    </location>
</feature>
<keyword evidence="2" id="KW-0808">Transferase</keyword>
<evidence type="ECO:0000256" key="3">
    <source>
        <dbReference type="ARBA" id="ARBA00022723"/>
    </source>
</evidence>
<dbReference type="GO" id="GO:0005525">
    <property type="term" value="F:GTP binding"/>
    <property type="evidence" value="ECO:0007669"/>
    <property type="project" value="UniProtKB-KW"/>
</dbReference>
<evidence type="ECO:0000256" key="1">
    <source>
        <dbReference type="ARBA" id="ARBA00022490"/>
    </source>
</evidence>
<protein>
    <submittedName>
        <fullName evidence="10">Molybdenum cofactor guanylyltransferase</fullName>
    </submittedName>
</protein>
<dbReference type="AlphaFoldDB" id="A0A937XAZ6"/>
<organism evidence="10 11">
    <name type="scientific">Eiseniibacteriota bacterium</name>
    <dbReference type="NCBI Taxonomy" id="2212470"/>
    <lineage>
        <taxon>Bacteria</taxon>
        <taxon>Candidatus Eiseniibacteriota</taxon>
    </lineage>
</organism>
<proteinExistence type="inferred from homology"/>
<dbReference type="PANTHER" id="PTHR19136">
    <property type="entry name" value="MOLYBDENUM COFACTOR GUANYLYLTRANSFERASE"/>
    <property type="match status" value="1"/>
</dbReference>
<evidence type="ECO:0000256" key="5">
    <source>
        <dbReference type="ARBA" id="ARBA00022842"/>
    </source>
</evidence>
<dbReference type="InterPro" id="IPR025877">
    <property type="entry name" value="MobA-like_NTP_Trfase"/>
</dbReference>
<dbReference type="InterPro" id="IPR029044">
    <property type="entry name" value="Nucleotide-diphossugar_trans"/>
</dbReference>
<dbReference type="SUPFAM" id="SSF53448">
    <property type="entry name" value="Nucleotide-diphospho-sugar transferases"/>
    <property type="match status" value="1"/>
</dbReference>
<gene>
    <name evidence="10" type="ORF">FJY75_11625</name>
</gene>
<sequence length="319" mass="33292">MKTIVLPAEGSGGPAAGDGAWGDGAPGGGASAGNAPGCPASIPGPQAVTGLILAGGRSRRMGEPKALLPLGGETVLAALVEQLRRRCARVFVVSSRAGREAYGKYPVIVDEADDQGPLMGLCSGLAASPTEINLVAACDIPRLPSPLLDALLGCMSEHDIAFVSLPWRGGDQPLLGAYRRAVLPAVRKLLERGERRIVELFPLARTVRVLVEDDRWYANLNTPGDYREFLTRREQPAAAGCGTPGRSAESTASEDAAEAEMREEAGKAEGAEAPTPARQPPGPGEEEDLAPFVAFEVVRVRSGGAWRAEQPVASEVPCT</sequence>
<dbReference type="Proteomes" id="UP000748308">
    <property type="component" value="Unassembled WGS sequence"/>
</dbReference>
<dbReference type="EMBL" id="VGIY01000375">
    <property type="protein sequence ID" value="MBM3318490.1"/>
    <property type="molecule type" value="Genomic_DNA"/>
</dbReference>
<keyword evidence="10" id="KW-0548">Nucleotidyltransferase</keyword>
<feature type="domain" description="MobA-like NTP transferase" evidence="9">
    <location>
        <begin position="50"/>
        <end position="199"/>
    </location>
</feature>
<evidence type="ECO:0000256" key="7">
    <source>
        <dbReference type="ARBA" id="ARBA00023150"/>
    </source>
</evidence>
<evidence type="ECO:0000313" key="11">
    <source>
        <dbReference type="Proteomes" id="UP000748308"/>
    </source>
</evidence>
<keyword evidence="4" id="KW-0547">Nucleotide-binding</keyword>